<reference evidence="7" key="1">
    <citation type="submission" date="2024-07" db="EMBL/GenBank/DDBJ databases">
        <authorList>
            <person name="Yu S.T."/>
        </authorList>
    </citation>
    <scope>NUCLEOTIDE SEQUENCE</scope>
    <source>
        <strain evidence="7">R39</strain>
    </source>
</reference>
<dbReference type="PANTHER" id="PTHR30118">
    <property type="entry name" value="HTH-TYPE TRANSCRIPTIONAL REGULATOR LEUO-RELATED"/>
    <property type="match status" value="1"/>
</dbReference>
<dbReference type="PROSITE" id="PS50931">
    <property type="entry name" value="HTH_LYSR"/>
    <property type="match status" value="1"/>
</dbReference>
<dbReference type="InterPro" id="IPR036390">
    <property type="entry name" value="WH_DNA-bd_sf"/>
</dbReference>
<accession>A0AB39R0S2</accession>
<evidence type="ECO:0000256" key="4">
    <source>
        <dbReference type="ARBA" id="ARBA00023163"/>
    </source>
</evidence>
<proteinExistence type="inferred from homology"/>
<dbReference type="PANTHER" id="PTHR30118:SF15">
    <property type="entry name" value="TRANSCRIPTIONAL REGULATORY PROTEIN"/>
    <property type="match status" value="1"/>
</dbReference>
<dbReference type="Gene3D" id="3.40.190.10">
    <property type="entry name" value="Periplasmic binding protein-like II"/>
    <property type="match status" value="2"/>
</dbReference>
<evidence type="ECO:0000259" key="6">
    <source>
        <dbReference type="PROSITE" id="PS50931"/>
    </source>
</evidence>
<sequence>MAGLGAVDLNLLVALQALLEEKNVTRAGDRLCLSQSAMSGSLSRLRRHFSDDLLVRVGREYERTPLADRLLPLVQETLRKAEETLSLIQPFEPEHSTQRFSIMMSDYLMTMMAEPLLRAIGSAAPGVRIDIHLPVPTEPTDDTQLRRHDLLLLPLGYRQPGFSEPVLRDRFVCLVDAGNPRLTGRGLSLGDFAEMPHAAAEFGKVLMLFDRHLDSQGITPRIRASVPGFSLLPSLVSGTDTVALVPERLARRYADSTGCTVVPTPFPEVSFVEAMYWHRNQHNDPGHQWLRAMVRRVGAAQGGTGEQADREGLADVDDSRHHHDGADLIPSPDNDHG</sequence>
<dbReference type="InterPro" id="IPR036388">
    <property type="entry name" value="WH-like_DNA-bd_sf"/>
</dbReference>
<organism evidence="7">
    <name type="scientific">Streptomyces sp. R39</name>
    <dbReference type="NCBI Taxonomy" id="3238631"/>
    <lineage>
        <taxon>Bacteria</taxon>
        <taxon>Bacillati</taxon>
        <taxon>Actinomycetota</taxon>
        <taxon>Actinomycetes</taxon>
        <taxon>Kitasatosporales</taxon>
        <taxon>Streptomycetaceae</taxon>
        <taxon>Streptomyces</taxon>
    </lineage>
</organism>
<feature type="region of interest" description="Disordered" evidence="5">
    <location>
        <begin position="300"/>
        <end position="337"/>
    </location>
</feature>
<dbReference type="SUPFAM" id="SSF46785">
    <property type="entry name" value="Winged helix' DNA-binding domain"/>
    <property type="match status" value="1"/>
</dbReference>
<keyword evidence="3" id="KW-0238">DNA-binding</keyword>
<feature type="compositionally biased region" description="Basic and acidic residues" evidence="5">
    <location>
        <begin position="307"/>
        <end position="326"/>
    </location>
</feature>
<dbReference type="Gene3D" id="1.10.10.10">
    <property type="entry name" value="Winged helix-like DNA-binding domain superfamily/Winged helix DNA-binding domain"/>
    <property type="match status" value="1"/>
</dbReference>
<evidence type="ECO:0000256" key="2">
    <source>
        <dbReference type="ARBA" id="ARBA00023015"/>
    </source>
</evidence>
<evidence type="ECO:0000313" key="7">
    <source>
        <dbReference type="EMBL" id="XDQ48198.1"/>
    </source>
</evidence>
<dbReference type="InterPro" id="IPR005119">
    <property type="entry name" value="LysR_subst-bd"/>
</dbReference>
<dbReference type="AlphaFoldDB" id="A0AB39R0S2"/>
<evidence type="ECO:0000256" key="5">
    <source>
        <dbReference type="SAM" id="MobiDB-lite"/>
    </source>
</evidence>
<evidence type="ECO:0000256" key="1">
    <source>
        <dbReference type="ARBA" id="ARBA00009437"/>
    </source>
</evidence>
<dbReference type="RefSeq" id="WP_369227023.1">
    <property type="nucleotide sequence ID" value="NZ_CP163441.1"/>
</dbReference>
<comment type="similarity">
    <text evidence="1">Belongs to the LysR transcriptional regulatory family.</text>
</comment>
<dbReference type="Pfam" id="PF00126">
    <property type="entry name" value="HTH_1"/>
    <property type="match status" value="1"/>
</dbReference>
<dbReference type="Pfam" id="PF03466">
    <property type="entry name" value="LysR_substrate"/>
    <property type="match status" value="1"/>
</dbReference>
<protein>
    <submittedName>
        <fullName evidence="7">LysR family transcriptional regulator</fullName>
    </submittedName>
</protein>
<evidence type="ECO:0000256" key="3">
    <source>
        <dbReference type="ARBA" id="ARBA00023125"/>
    </source>
</evidence>
<dbReference type="CDD" id="cd08417">
    <property type="entry name" value="PBP2_Nitroaromatics_like"/>
    <property type="match status" value="1"/>
</dbReference>
<dbReference type="InterPro" id="IPR000847">
    <property type="entry name" value="LysR_HTH_N"/>
</dbReference>
<gene>
    <name evidence="7" type="ORF">AB5J52_41370</name>
</gene>
<dbReference type="EMBL" id="CP163441">
    <property type="protein sequence ID" value="XDQ48198.1"/>
    <property type="molecule type" value="Genomic_DNA"/>
</dbReference>
<keyword evidence="4" id="KW-0804">Transcription</keyword>
<dbReference type="InterPro" id="IPR037402">
    <property type="entry name" value="YidZ_PBP2"/>
</dbReference>
<dbReference type="SUPFAM" id="SSF53850">
    <property type="entry name" value="Periplasmic binding protein-like II"/>
    <property type="match status" value="1"/>
</dbReference>
<keyword evidence="2" id="KW-0805">Transcription regulation</keyword>
<name>A0AB39R0S2_9ACTN</name>
<feature type="domain" description="HTH lysR-type" evidence="6">
    <location>
        <begin position="7"/>
        <end position="64"/>
    </location>
</feature>
<dbReference type="GO" id="GO:0003700">
    <property type="term" value="F:DNA-binding transcription factor activity"/>
    <property type="evidence" value="ECO:0007669"/>
    <property type="project" value="InterPro"/>
</dbReference>
<dbReference type="InterPro" id="IPR050389">
    <property type="entry name" value="LysR-type_TF"/>
</dbReference>
<dbReference type="GO" id="GO:0003677">
    <property type="term" value="F:DNA binding"/>
    <property type="evidence" value="ECO:0007669"/>
    <property type="project" value="UniProtKB-KW"/>
</dbReference>